<reference evidence="1" key="1">
    <citation type="journal article" date="2021" name="Environ. Microbiol.">
        <title>Gene family expansions and transcriptome signatures uncover fungal adaptations to wood decay.</title>
        <authorList>
            <person name="Hage H."/>
            <person name="Miyauchi S."/>
            <person name="Viragh M."/>
            <person name="Drula E."/>
            <person name="Min B."/>
            <person name="Chaduli D."/>
            <person name="Navarro D."/>
            <person name="Favel A."/>
            <person name="Norest M."/>
            <person name="Lesage-Meessen L."/>
            <person name="Balint B."/>
            <person name="Merenyi Z."/>
            <person name="de Eugenio L."/>
            <person name="Morin E."/>
            <person name="Martinez A.T."/>
            <person name="Baldrian P."/>
            <person name="Stursova M."/>
            <person name="Martinez M.J."/>
            <person name="Novotny C."/>
            <person name="Magnuson J.K."/>
            <person name="Spatafora J.W."/>
            <person name="Maurice S."/>
            <person name="Pangilinan J."/>
            <person name="Andreopoulos W."/>
            <person name="LaButti K."/>
            <person name="Hundley H."/>
            <person name="Na H."/>
            <person name="Kuo A."/>
            <person name="Barry K."/>
            <person name="Lipzen A."/>
            <person name="Henrissat B."/>
            <person name="Riley R."/>
            <person name="Ahrendt S."/>
            <person name="Nagy L.G."/>
            <person name="Grigoriev I.V."/>
            <person name="Martin F."/>
            <person name="Rosso M.N."/>
        </authorList>
    </citation>
    <scope>NUCLEOTIDE SEQUENCE</scope>
    <source>
        <strain evidence="1">CBS 384.51</strain>
    </source>
</reference>
<keyword evidence="2" id="KW-1185">Reference proteome</keyword>
<dbReference type="Proteomes" id="UP001055072">
    <property type="component" value="Unassembled WGS sequence"/>
</dbReference>
<sequence length="319" mass="36058">MVSQLSFEKVFIVSLWLESLMYGFLLCLFLASVYVNITLRRHQDGHSRIMFYIGIAMFLMASIHVSMNCYRLVEGYVTHRSDPGGPAAYLGALAPWHHVFKDTIYASQEIFGDAVAIYRTYVIWGRNWRAIILPAALLIVGLISGYSVCGLYPTEAAGRTVFDPRLQHWISTFYAVSFVQSFLTTGLMAFRIWQTDRRSKKYRADKGNLLPVMRILIESAALQLLVEFILLIMYAINLNAQFILLEIVTPIVGITFNAITIRIAFRSSESMSNFTRSSEANPSAHAIGEARSMPMRHIKININQETEAVADTESFSEAK</sequence>
<name>A0ACB8TRQ1_9APHY</name>
<evidence type="ECO:0000313" key="2">
    <source>
        <dbReference type="Proteomes" id="UP001055072"/>
    </source>
</evidence>
<comment type="caution">
    <text evidence="1">The sequence shown here is derived from an EMBL/GenBank/DDBJ whole genome shotgun (WGS) entry which is preliminary data.</text>
</comment>
<dbReference type="EMBL" id="MU274939">
    <property type="protein sequence ID" value="KAI0084725.1"/>
    <property type="molecule type" value="Genomic_DNA"/>
</dbReference>
<organism evidence="1 2">
    <name type="scientific">Irpex rosettiformis</name>
    <dbReference type="NCBI Taxonomy" id="378272"/>
    <lineage>
        <taxon>Eukaryota</taxon>
        <taxon>Fungi</taxon>
        <taxon>Dikarya</taxon>
        <taxon>Basidiomycota</taxon>
        <taxon>Agaricomycotina</taxon>
        <taxon>Agaricomycetes</taxon>
        <taxon>Polyporales</taxon>
        <taxon>Irpicaceae</taxon>
        <taxon>Irpex</taxon>
    </lineage>
</organism>
<gene>
    <name evidence="1" type="ORF">BDY19DRAFT_997458</name>
</gene>
<protein>
    <submittedName>
        <fullName evidence="1">Uncharacterized protein</fullName>
    </submittedName>
</protein>
<accession>A0ACB8TRQ1</accession>
<evidence type="ECO:0000313" key="1">
    <source>
        <dbReference type="EMBL" id="KAI0084725.1"/>
    </source>
</evidence>
<proteinExistence type="predicted"/>